<accession>A0AAD1XKP6</accession>
<comment type="caution">
    <text evidence="1">The sequence shown here is derived from an EMBL/GenBank/DDBJ whole genome shotgun (WGS) entry which is preliminary data.</text>
</comment>
<protein>
    <recommendedName>
        <fullName evidence="3">BZIP domain-containing protein</fullName>
    </recommendedName>
</protein>
<dbReference type="CDD" id="cd14686">
    <property type="entry name" value="bZIP"/>
    <property type="match status" value="1"/>
</dbReference>
<evidence type="ECO:0008006" key="3">
    <source>
        <dbReference type="Google" id="ProtNLM"/>
    </source>
</evidence>
<dbReference type="Proteomes" id="UP001295684">
    <property type="component" value="Unassembled WGS sequence"/>
</dbReference>
<reference evidence="1" key="1">
    <citation type="submission" date="2023-07" db="EMBL/GenBank/DDBJ databases">
        <authorList>
            <consortium name="AG Swart"/>
            <person name="Singh M."/>
            <person name="Singh A."/>
            <person name="Seah K."/>
            <person name="Emmerich C."/>
        </authorList>
    </citation>
    <scope>NUCLEOTIDE SEQUENCE</scope>
    <source>
        <strain evidence="1">DP1</strain>
    </source>
</reference>
<evidence type="ECO:0000313" key="2">
    <source>
        <dbReference type="Proteomes" id="UP001295684"/>
    </source>
</evidence>
<organism evidence="1 2">
    <name type="scientific">Euplotes crassus</name>
    <dbReference type="NCBI Taxonomy" id="5936"/>
    <lineage>
        <taxon>Eukaryota</taxon>
        <taxon>Sar</taxon>
        <taxon>Alveolata</taxon>
        <taxon>Ciliophora</taxon>
        <taxon>Intramacronucleata</taxon>
        <taxon>Spirotrichea</taxon>
        <taxon>Hypotrichia</taxon>
        <taxon>Euplotida</taxon>
        <taxon>Euplotidae</taxon>
        <taxon>Moneuplotes</taxon>
    </lineage>
</organism>
<dbReference type="AlphaFoldDB" id="A0AAD1XKP6"/>
<gene>
    <name evidence="1" type="ORF">ECRASSUSDP1_LOCUS15946</name>
</gene>
<keyword evidence="2" id="KW-1185">Reference proteome</keyword>
<proteinExistence type="predicted"/>
<name>A0AAD1XKP6_EUPCR</name>
<sequence>MNKSAFTDVVQERKRAANELKDQDDLLKQQIKHLSPKTRRKELNKIYCRNRRRNQKDYILGLENRIGDLEAEVAKLQDIIRTKIPLFSNPSMVTSRTVKTKEFKLMENDKSLKVIDDLKEVDESEKIQSSLNKINKSCGTGSDPRKNIINSAIRDIINNMVSSRTRVLLRMIDKGTNASMDDYKRLFVMNINDFENEMKNSKYGDMNTNISSKS</sequence>
<dbReference type="EMBL" id="CAMPGE010016010">
    <property type="protein sequence ID" value="CAI2374591.1"/>
    <property type="molecule type" value="Genomic_DNA"/>
</dbReference>
<evidence type="ECO:0000313" key="1">
    <source>
        <dbReference type="EMBL" id="CAI2374591.1"/>
    </source>
</evidence>